<feature type="topological domain" description="Periplasmic" evidence="14">
    <location>
        <begin position="91"/>
        <end position="145"/>
    </location>
</feature>
<reference evidence="16 17" key="1">
    <citation type="submission" date="2013-09" db="EMBL/GenBank/DDBJ databases">
        <title>Whole genome shotgun sequence of Vibrio ezurae NBRC 102218.</title>
        <authorList>
            <person name="Yoshida I."/>
            <person name="Hosoyama A."/>
            <person name="Numata M."/>
            <person name="Hashimoto M."/>
            <person name="Hosoyama Y."/>
            <person name="Tsuchikane K."/>
            <person name="Noguchi M."/>
            <person name="Hirakata S."/>
            <person name="Ichikawa N."/>
            <person name="Ohji S."/>
            <person name="Yamazoe A."/>
            <person name="Fujita N."/>
        </authorList>
    </citation>
    <scope>NUCLEOTIDE SEQUENCE [LARGE SCALE GENOMIC DNA]</scope>
    <source>
        <strain evidence="16 17">NBRC 102218</strain>
    </source>
</reference>
<organism evidence="16 17">
    <name type="scientific">Vibrio ezurae NBRC 102218</name>
    <dbReference type="NCBI Taxonomy" id="1219080"/>
    <lineage>
        <taxon>Bacteria</taxon>
        <taxon>Pseudomonadati</taxon>
        <taxon>Pseudomonadota</taxon>
        <taxon>Gammaproteobacteria</taxon>
        <taxon>Vibrionales</taxon>
        <taxon>Vibrionaceae</taxon>
        <taxon>Vibrio</taxon>
    </lineage>
</organism>
<dbReference type="HAMAP" id="MF_00286">
    <property type="entry name" value="DsbB"/>
    <property type="match status" value="1"/>
</dbReference>
<dbReference type="PANTHER" id="PTHR36570:SF2">
    <property type="entry name" value="DISULFIDE BOND FORMATION PROTEIN B"/>
    <property type="match status" value="1"/>
</dbReference>
<dbReference type="Proteomes" id="UP000016562">
    <property type="component" value="Unassembled WGS sequence"/>
</dbReference>
<feature type="topological domain" description="Periplasmic" evidence="14">
    <location>
        <begin position="32"/>
        <end position="49"/>
    </location>
</feature>
<keyword evidence="17" id="KW-1185">Reference proteome</keyword>
<evidence type="ECO:0000313" key="16">
    <source>
        <dbReference type="EMBL" id="GAD80356.1"/>
    </source>
</evidence>
<evidence type="ECO:0000256" key="2">
    <source>
        <dbReference type="ARBA" id="ARBA00008823"/>
    </source>
</evidence>
<keyword evidence="3 14" id="KW-0813">Transport</keyword>
<keyword evidence="6 14" id="KW-0812">Transmembrane</keyword>
<evidence type="ECO:0000256" key="9">
    <source>
        <dbReference type="ARBA" id="ARBA00023002"/>
    </source>
</evidence>
<keyword evidence="11 14" id="KW-1015">Disulfide bond</keyword>
<evidence type="ECO:0000256" key="11">
    <source>
        <dbReference type="ARBA" id="ARBA00023157"/>
    </source>
</evidence>
<dbReference type="InterPro" id="IPR023380">
    <property type="entry name" value="DsbB-like_sf"/>
</dbReference>
<name>U3AKC3_9VIBR</name>
<dbReference type="GO" id="GO:0015035">
    <property type="term" value="F:protein-disulfide reductase activity"/>
    <property type="evidence" value="ECO:0007669"/>
    <property type="project" value="UniProtKB-UniRule"/>
</dbReference>
<keyword evidence="7 14" id="KW-0249">Electron transport</keyword>
<feature type="transmembrane region" description="Helical" evidence="15">
    <location>
        <begin position="12"/>
        <end position="33"/>
    </location>
</feature>
<gene>
    <name evidence="14 16" type="primary">dsbB</name>
    <name evidence="16" type="ORF">VEZ01S_33_00580</name>
</gene>
<feature type="disulfide bond" description="Redox-active" evidence="14">
    <location>
        <begin position="41"/>
        <end position="44"/>
    </location>
</feature>
<evidence type="ECO:0000256" key="1">
    <source>
        <dbReference type="ARBA" id="ARBA00004429"/>
    </source>
</evidence>
<sequence length="176" mass="19693">MLENLYQFSRSRISWLLLIIAMIAFELCALYFQHVMLLSPCVMCIYERVAMLGIAIAGIIGISQPKNSILRGLGLVGWIASSAKGLSLALEHVSYQFNPSPFNTCDIFVNFPSWAPLDQWVPWMFLPTGTCSKIVWTFLDLSMPQWLVIIFGASLVVAILFTLLQAVGLKKHHASK</sequence>
<evidence type="ECO:0000256" key="4">
    <source>
        <dbReference type="ARBA" id="ARBA00022475"/>
    </source>
</evidence>
<dbReference type="Pfam" id="PF02600">
    <property type="entry name" value="DsbB"/>
    <property type="match status" value="1"/>
</dbReference>
<evidence type="ECO:0000256" key="5">
    <source>
        <dbReference type="ARBA" id="ARBA00022519"/>
    </source>
</evidence>
<evidence type="ECO:0000256" key="14">
    <source>
        <dbReference type="HAMAP-Rule" id="MF_00286"/>
    </source>
</evidence>
<evidence type="ECO:0000256" key="13">
    <source>
        <dbReference type="ARBA" id="ARBA00023284"/>
    </source>
</evidence>
<dbReference type="OrthoDB" id="3711263at2"/>
<dbReference type="GO" id="GO:0005886">
    <property type="term" value="C:plasma membrane"/>
    <property type="evidence" value="ECO:0007669"/>
    <property type="project" value="UniProtKB-SubCell"/>
</dbReference>
<dbReference type="InterPro" id="IPR022920">
    <property type="entry name" value="Disulphide_bond_form_DsbB"/>
</dbReference>
<evidence type="ECO:0000256" key="10">
    <source>
        <dbReference type="ARBA" id="ARBA00023136"/>
    </source>
</evidence>
<dbReference type="eggNOG" id="COG1495">
    <property type="taxonomic scope" value="Bacteria"/>
</dbReference>
<feature type="topological domain" description="Cytoplasmic" evidence="14">
    <location>
        <begin position="1"/>
        <end position="14"/>
    </location>
</feature>
<keyword evidence="13 14" id="KW-0676">Redox-active center</keyword>
<dbReference type="RefSeq" id="WP_021714064.1">
    <property type="nucleotide sequence ID" value="NZ_BATM01000033.1"/>
</dbReference>
<evidence type="ECO:0000256" key="6">
    <source>
        <dbReference type="ARBA" id="ARBA00022692"/>
    </source>
</evidence>
<evidence type="ECO:0000256" key="7">
    <source>
        <dbReference type="ARBA" id="ARBA00022982"/>
    </source>
</evidence>
<feature type="transmembrane region" description="Helical" evidence="15">
    <location>
        <begin position="45"/>
        <end position="62"/>
    </location>
</feature>
<feature type="topological domain" description="Cytoplasmic" evidence="14">
    <location>
        <begin position="165"/>
        <end position="176"/>
    </location>
</feature>
<proteinExistence type="inferred from homology"/>
<dbReference type="AlphaFoldDB" id="U3AKC3"/>
<evidence type="ECO:0000256" key="8">
    <source>
        <dbReference type="ARBA" id="ARBA00022989"/>
    </source>
</evidence>
<dbReference type="Gene3D" id="1.20.1550.10">
    <property type="entry name" value="DsbB-like"/>
    <property type="match status" value="1"/>
</dbReference>
<comment type="similarity">
    <text evidence="2 14">Belongs to the DsbB family.</text>
</comment>
<comment type="caution">
    <text evidence="14">Lacks conserved residue(s) required for the propagation of feature annotation.</text>
</comment>
<comment type="caution">
    <text evidence="16">The sequence shown here is derived from an EMBL/GenBank/DDBJ whole genome shotgun (WGS) entry which is preliminary data.</text>
</comment>
<keyword evidence="12 14" id="KW-0143">Chaperone</keyword>
<comment type="function">
    <text evidence="14">Required for disulfide bond formation in some periplasmic proteins. Acts by oxidizing the DsbA protein.</text>
</comment>
<keyword evidence="5" id="KW-0997">Cell inner membrane</keyword>
<keyword evidence="10 14" id="KW-0472">Membrane</keyword>
<feature type="disulfide bond" description="Redox-active" evidence="14">
    <location>
        <begin position="105"/>
        <end position="131"/>
    </location>
</feature>
<dbReference type="SUPFAM" id="SSF158442">
    <property type="entry name" value="DsbB-like"/>
    <property type="match status" value="1"/>
</dbReference>
<feature type="transmembrane region" description="Helical" evidence="15">
    <location>
        <begin position="146"/>
        <end position="169"/>
    </location>
</feature>
<evidence type="ECO:0000313" key="17">
    <source>
        <dbReference type="Proteomes" id="UP000016562"/>
    </source>
</evidence>
<dbReference type="STRING" id="1219080.VEZ01S_33_00580"/>
<evidence type="ECO:0000256" key="12">
    <source>
        <dbReference type="ARBA" id="ARBA00023186"/>
    </source>
</evidence>
<keyword evidence="8 14" id="KW-1133">Transmembrane helix</keyword>
<keyword evidence="9 14" id="KW-0560">Oxidoreductase</keyword>
<dbReference type="InterPro" id="IPR050183">
    <property type="entry name" value="DsbB"/>
</dbReference>
<dbReference type="GO" id="GO:0009055">
    <property type="term" value="F:electron transfer activity"/>
    <property type="evidence" value="ECO:0007669"/>
    <property type="project" value="UniProtKB-UniRule"/>
</dbReference>
<feature type="transmembrane region" description="Helical" evidence="15">
    <location>
        <begin position="69"/>
        <end position="90"/>
    </location>
</feature>
<dbReference type="EMBL" id="BATM01000033">
    <property type="protein sequence ID" value="GAD80356.1"/>
    <property type="molecule type" value="Genomic_DNA"/>
</dbReference>
<dbReference type="PANTHER" id="PTHR36570">
    <property type="entry name" value="DISULFIDE BOND FORMATION PROTEIN B"/>
    <property type="match status" value="1"/>
</dbReference>
<dbReference type="InterPro" id="IPR003752">
    <property type="entry name" value="DiS_bond_form_DsbB/BdbC"/>
</dbReference>
<dbReference type="GO" id="GO:0006457">
    <property type="term" value="P:protein folding"/>
    <property type="evidence" value="ECO:0007669"/>
    <property type="project" value="InterPro"/>
</dbReference>
<accession>U3AKC3</accession>
<protein>
    <recommendedName>
        <fullName evidence="14">Disulfide bond formation protein B</fullName>
    </recommendedName>
    <alternativeName>
        <fullName evidence="14">Disulfide oxidoreductase</fullName>
    </alternativeName>
</protein>
<evidence type="ECO:0000256" key="3">
    <source>
        <dbReference type="ARBA" id="ARBA00022448"/>
    </source>
</evidence>
<evidence type="ECO:0000256" key="15">
    <source>
        <dbReference type="SAM" id="Phobius"/>
    </source>
</evidence>
<comment type="subcellular location">
    <subcellularLocation>
        <location evidence="1">Cell inner membrane</location>
        <topology evidence="1">Multi-pass membrane protein</topology>
    </subcellularLocation>
    <subcellularLocation>
        <location evidence="14">Cell membrane</location>
        <topology evidence="14">Multi-pass membrane protein</topology>
    </subcellularLocation>
</comment>
<dbReference type="NCBIfam" id="NF002485">
    <property type="entry name" value="PRK01749.1"/>
    <property type="match status" value="1"/>
</dbReference>
<keyword evidence="4 14" id="KW-1003">Cell membrane</keyword>